<accession>A0A934NGY7</accession>
<dbReference type="InterPro" id="IPR029058">
    <property type="entry name" value="AB_hydrolase_fold"/>
</dbReference>
<keyword evidence="2" id="KW-1133">Transmembrane helix</keyword>
<dbReference type="SUPFAM" id="SSF82171">
    <property type="entry name" value="DPP6 N-terminal domain-like"/>
    <property type="match status" value="2"/>
</dbReference>
<dbReference type="AlphaFoldDB" id="A0A934NGY7"/>
<reference evidence="4 5" key="1">
    <citation type="submission" date="2020-09" db="EMBL/GenBank/DDBJ databases">
        <title>Draft genome of Gelidibacter salicanalis PAMC21136.</title>
        <authorList>
            <person name="Park H."/>
        </authorList>
    </citation>
    <scope>NUCLEOTIDE SEQUENCE [LARGE SCALE GENOMIC DNA]</scope>
    <source>
        <strain evidence="4 5">PAMC21136</strain>
    </source>
</reference>
<feature type="domain" description="Peptidase S9 prolyl oligopeptidase catalytic" evidence="3">
    <location>
        <begin position="687"/>
        <end position="866"/>
    </location>
</feature>
<sequence length="870" mass="101653">MLDINMDKSQQILSLNPIVFFIYFFSALALAQAPASKKLYKKELDTVWSKNIYIQNLSSDGRWVTLKKFNYKNKESYLLLNTENADTISLGHVSSISYSNNSAWTGYMDKDRTFTLLNLTNGVKTNYRNVNKFNFDSTGGYLALLIQNSEHLNVLQVINLNNLSIWEENGVVDYQWLPHLPKIVITKKVQNNSKISLYDFRDNIANTIKEYSKNSYSHITISKEGQSIVFLEKENNSYSLISYSCPTGKSEVLNNKELQVQLPMTNISNKDLYISDNGLAIFFYRRSADTTSVPQTAMEVWKSSDPWILPRMQHYSKNEQTYLLTVWDINTGSITPISDMEHPTVQYNPNHDHAVVYDKMLYEPQYKQYEDVDLYLRDFKTGNKKLITERQYNEQGFISLSPNGRYVAYFKDQVWWAYDSKSFKTIALTQNLDISFERDNNSGVKDNSPYGIPGWSEDERYAIIYDEYDIWLIEINGSCKKRITNGREENIVYRISRDQGRNDIQYLNLLNNHSGIGYNLNEGFILELTSDNFDTGYSFWNEGSGLKKIFYENAIVEDVLIKNDIIVFKRNEFNIPSAIFKMNVKNMQLEMLYQSDSELLNYDLGGKRFINYRIADGTTLRGLLFYPANFNSTKTYPMIVKLYEKVIKHDLLYFPPSDYEYTGFNLLRYLTNDYFVFIPTIAYEIKNPGKSVIKSVMPAINKILEEFPIDKTRIGLFGHSFGGYEAAFLVTQTNLFAAAVAGSPVTNLTQYYHDIGWDWRKEQIWRIENQQFRMGDSYYNLKENYKMNSPLNYIEKLNTPLMLWTGKKDNNVNWTQSINMFMAMKRLNKIGELVLFENESHYLLNPENQENLSIKIFNWFKFYLKKEWSD</sequence>
<protein>
    <submittedName>
        <fullName evidence="4">S9 family peptidase</fullName>
    </submittedName>
</protein>
<evidence type="ECO:0000313" key="5">
    <source>
        <dbReference type="Proteomes" id="UP000662373"/>
    </source>
</evidence>
<evidence type="ECO:0000259" key="3">
    <source>
        <dbReference type="Pfam" id="PF00326"/>
    </source>
</evidence>
<keyword evidence="2" id="KW-0812">Transmembrane</keyword>
<dbReference type="Gene3D" id="3.40.50.1820">
    <property type="entry name" value="alpha/beta hydrolase"/>
    <property type="match status" value="1"/>
</dbReference>
<dbReference type="Proteomes" id="UP000662373">
    <property type="component" value="Unassembled WGS sequence"/>
</dbReference>
<dbReference type="InterPro" id="IPR011042">
    <property type="entry name" value="6-blade_b-propeller_TolB-like"/>
</dbReference>
<dbReference type="GO" id="GO:0004252">
    <property type="term" value="F:serine-type endopeptidase activity"/>
    <property type="evidence" value="ECO:0007669"/>
    <property type="project" value="TreeGrafter"/>
</dbReference>
<keyword evidence="5" id="KW-1185">Reference proteome</keyword>
<organism evidence="4 5">
    <name type="scientific">Gelidibacter salicanalis</name>
    <dbReference type="NCBI Taxonomy" id="291193"/>
    <lineage>
        <taxon>Bacteria</taxon>
        <taxon>Pseudomonadati</taxon>
        <taxon>Bacteroidota</taxon>
        <taxon>Flavobacteriia</taxon>
        <taxon>Flavobacteriales</taxon>
        <taxon>Flavobacteriaceae</taxon>
        <taxon>Gelidibacter</taxon>
    </lineage>
</organism>
<evidence type="ECO:0000256" key="1">
    <source>
        <dbReference type="ARBA" id="ARBA00022801"/>
    </source>
</evidence>
<dbReference type="SUPFAM" id="SSF53474">
    <property type="entry name" value="alpha/beta-Hydrolases"/>
    <property type="match status" value="1"/>
</dbReference>
<dbReference type="PANTHER" id="PTHR42776">
    <property type="entry name" value="SERINE PEPTIDASE S9 FAMILY MEMBER"/>
    <property type="match status" value="1"/>
</dbReference>
<keyword evidence="2" id="KW-0472">Membrane</keyword>
<feature type="transmembrane region" description="Helical" evidence="2">
    <location>
        <begin position="12"/>
        <end position="31"/>
    </location>
</feature>
<dbReference type="GO" id="GO:0006508">
    <property type="term" value="P:proteolysis"/>
    <property type="evidence" value="ECO:0007669"/>
    <property type="project" value="InterPro"/>
</dbReference>
<evidence type="ECO:0000313" key="4">
    <source>
        <dbReference type="EMBL" id="MBJ7880156.1"/>
    </source>
</evidence>
<dbReference type="EMBL" id="JAEHJZ010000008">
    <property type="protein sequence ID" value="MBJ7880156.1"/>
    <property type="molecule type" value="Genomic_DNA"/>
</dbReference>
<proteinExistence type="predicted"/>
<keyword evidence="1" id="KW-0378">Hydrolase</keyword>
<dbReference type="Pfam" id="PF00326">
    <property type="entry name" value="Peptidase_S9"/>
    <property type="match status" value="1"/>
</dbReference>
<name>A0A934NGY7_9FLAO</name>
<comment type="caution">
    <text evidence="4">The sequence shown here is derived from an EMBL/GenBank/DDBJ whole genome shotgun (WGS) entry which is preliminary data.</text>
</comment>
<dbReference type="Gene3D" id="2.120.10.30">
    <property type="entry name" value="TolB, C-terminal domain"/>
    <property type="match status" value="1"/>
</dbReference>
<dbReference type="PANTHER" id="PTHR42776:SF27">
    <property type="entry name" value="DIPEPTIDYL PEPTIDASE FAMILY MEMBER 6"/>
    <property type="match status" value="1"/>
</dbReference>
<dbReference type="InterPro" id="IPR001375">
    <property type="entry name" value="Peptidase_S9_cat"/>
</dbReference>
<evidence type="ECO:0000256" key="2">
    <source>
        <dbReference type="SAM" id="Phobius"/>
    </source>
</evidence>
<gene>
    <name evidence="4" type="ORF">JEM65_05755</name>
</gene>